<keyword evidence="4" id="KW-0723">Serine/threonine-protein kinase</keyword>
<keyword evidence="15" id="KW-1185">Reference proteome</keyword>
<keyword evidence="7" id="KW-0547">Nucleotide-binding</keyword>
<dbReference type="EC" id="2.7.11.1" evidence="2"/>
<dbReference type="Gene3D" id="1.10.510.10">
    <property type="entry name" value="Transferase(Phosphotransferase) domain 1"/>
    <property type="match status" value="1"/>
</dbReference>
<keyword evidence="3" id="KW-1003">Cell membrane</keyword>
<comment type="caution">
    <text evidence="14">The sequence shown here is derived from an EMBL/GenBank/DDBJ whole genome shotgun (WGS) entry which is preliminary data.</text>
</comment>
<gene>
    <name evidence="14" type="ORF">OIU84_021152</name>
</gene>
<evidence type="ECO:0000256" key="2">
    <source>
        <dbReference type="ARBA" id="ARBA00012513"/>
    </source>
</evidence>
<dbReference type="PANTHER" id="PTHR47982:SF45">
    <property type="entry name" value="NON-SPECIFIC SERINE_THREONINE PROTEIN KINASE"/>
    <property type="match status" value="1"/>
</dbReference>
<dbReference type="Proteomes" id="UP001162972">
    <property type="component" value="Chromosome 8"/>
</dbReference>
<dbReference type="AlphaFoldDB" id="A0AAD6KU18"/>
<keyword evidence="11" id="KW-0472">Membrane</keyword>
<organism evidence="14 15">
    <name type="scientific">Salix udensis</name>
    <dbReference type="NCBI Taxonomy" id="889485"/>
    <lineage>
        <taxon>Eukaryota</taxon>
        <taxon>Viridiplantae</taxon>
        <taxon>Streptophyta</taxon>
        <taxon>Embryophyta</taxon>
        <taxon>Tracheophyta</taxon>
        <taxon>Spermatophyta</taxon>
        <taxon>Magnoliopsida</taxon>
        <taxon>eudicotyledons</taxon>
        <taxon>Gunneridae</taxon>
        <taxon>Pentapetalae</taxon>
        <taxon>rosids</taxon>
        <taxon>fabids</taxon>
        <taxon>Malpighiales</taxon>
        <taxon>Salicaceae</taxon>
        <taxon>Saliceae</taxon>
        <taxon>Salix</taxon>
    </lineage>
</organism>
<evidence type="ECO:0000256" key="8">
    <source>
        <dbReference type="ARBA" id="ARBA00022777"/>
    </source>
</evidence>
<evidence type="ECO:0000313" key="15">
    <source>
        <dbReference type="Proteomes" id="UP001162972"/>
    </source>
</evidence>
<keyword evidence="8" id="KW-0418">Kinase</keyword>
<reference evidence="14 15" key="1">
    <citation type="journal article" date="2023" name="Int. J. Mol. Sci.">
        <title>De Novo Assembly and Annotation of 11 Diverse Shrub Willow (Salix) Genomes Reveals Novel Gene Organization in Sex-Linked Regions.</title>
        <authorList>
            <person name="Hyden B."/>
            <person name="Feng K."/>
            <person name="Yates T.B."/>
            <person name="Jawdy S."/>
            <person name="Cereghino C."/>
            <person name="Smart L.B."/>
            <person name="Muchero W."/>
        </authorList>
    </citation>
    <scope>NUCLEOTIDE SEQUENCE [LARGE SCALE GENOMIC DNA]</scope>
    <source>
        <tissue evidence="14">Shoot tip</tissue>
    </source>
</reference>
<name>A0AAD6KU18_9ROSI</name>
<evidence type="ECO:0000256" key="1">
    <source>
        <dbReference type="ARBA" id="ARBA00004162"/>
    </source>
</evidence>
<evidence type="ECO:0000256" key="13">
    <source>
        <dbReference type="ARBA" id="ARBA00048679"/>
    </source>
</evidence>
<keyword evidence="5" id="KW-0808">Transferase</keyword>
<dbReference type="PANTHER" id="PTHR47982">
    <property type="entry name" value="PROLINE-RICH RECEPTOR-LIKE PROTEIN KINASE PERK4"/>
    <property type="match status" value="1"/>
</dbReference>
<protein>
    <recommendedName>
        <fullName evidence="2">non-specific serine/threonine protein kinase</fullName>
        <ecNumber evidence="2">2.7.11.1</ecNumber>
    </recommendedName>
</protein>
<keyword evidence="9" id="KW-0067">ATP-binding</keyword>
<accession>A0AAD6KU18</accession>
<comment type="catalytic activity">
    <reaction evidence="13">
        <text>L-seryl-[protein] + ATP = O-phospho-L-seryl-[protein] + ADP + H(+)</text>
        <dbReference type="Rhea" id="RHEA:17989"/>
        <dbReference type="Rhea" id="RHEA-COMP:9863"/>
        <dbReference type="Rhea" id="RHEA-COMP:11604"/>
        <dbReference type="ChEBI" id="CHEBI:15378"/>
        <dbReference type="ChEBI" id="CHEBI:29999"/>
        <dbReference type="ChEBI" id="CHEBI:30616"/>
        <dbReference type="ChEBI" id="CHEBI:83421"/>
        <dbReference type="ChEBI" id="CHEBI:456216"/>
        <dbReference type="EC" id="2.7.11.1"/>
    </reaction>
</comment>
<keyword evidence="6" id="KW-0812">Transmembrane</keyword>
<dbReference type="InterPro" id="IPR047117">
    <property type="entry name" value="PERK1-13-like"/>
</dbReference>
<evidence type="ECO:0000256" key="12">
    <source>
        <dbReference type="ARBA" id="ARBA00047899"/>
    </source>
</evidence>
<evidence type="ECO:0000256" key="7">
    <source>
        <dbReference type="ARBA" id="ARBA00022741"/>
    </source>
</evidence>
<dbReference type="EMBL" id="JAPFFJ010000004">
    <property type="protein sequence ID" value="KAJ6429692.1"/>
    <property type="molecule type" value="Genomic_DNA"/>
</dbReference>
<evidence type="ECO:0000256" key="10">
    <source>
        <dbReference type="ARBA" id="ARBA00022989"/>
    </source>
</evidence>
<dbReference type="GO" id="GO:0005886">
    <property type="term" value="C:plasma membrane"/>
    <property type="evidence" value="ECO:0007669"/>
    <property type="project" value="UniProtKB-SubCell"/>
</dbReference>
<evidence type="ECO:0000313" key="14">
    <source>
        <dbReference type="EMBL" id="KAJ6429692.1"/>
    </source>
</evidence>
<proteinExistence type="predicted"/>
<evidence type="ECO:0000256" key="11">
    <source>
        <dbReference type="ARBA" id="ARBA00023136"/>
    </source>
</evidence>
<evidence type="ECO:0000256" key="5">
    <source>
        <dbReference type="ARBA" id="ARBA00022679"/>
    </source>
</evidence>
<keyword evidence="10" id="KW-1133">Transmembrane helix</keyword>
<dbReference type="GO" id="GO:0004674">
    <property type="term" value="F:protein serine/threonine kinase activity"/>
    <property type="evidence" value="ECO:0007669"/>
    <property type="project" value="UniProtKB-KW"/>
</dbReference>
<sequence>MLAFKEIDLYVKLVFDLPQFRALKLFSPKAYLFFQARPLLNHALENEEFESLADPRLEKNYIESEMFRMIEAAAVCVRHSAAKRPRMGQVVRAFDTLAIADLTNGMRVGESELFNSAQQSEEIRLFRRMAFGSQNYSTDIFLSSST</sequence>
<dbReference type="GO" id="GO:0005524">
    <property type="term" value="F:ATP binding"/>
    <property type="evidence" value="ECO:0007669"/>
    <property type="project" value="UniProtKB-KW"/>
</dbReference>
<evidence type="ECO:0000256" key="4">
    <source>
        <dbReference type="ARBA" id="ARBA00022527"/>
    </source>
</evidence>
<comment type="subcellular location">
    <subcellularLocation>
        <location evidence="1">Cell membrane</location>
        <topology evidence="1">Single-pass membrane protein</topology>
    </subcellularLocation>
</comment>
<evidence type="ECO:0000256" key="6">
    <source>
        <dbReference type="ARBA" id="ARBA00022692"/>
    </source>
</evidence>
<comment type="catalytic activity">
    <reaction evidence="12">
        <text>L-threonyl-[protein] + ATP = O-phospho-L-threonyl-[protein] + ADP + H(+)</text>
        <dbReference type="Rhea" id="RHEA:46608"/>
        <dbReference type="Rhea" id="RHEA-COMP:11060"/>
        <dbReference type="Rhea" id="RHEA-COMP:11605"/>
        <dbReference type="ChEBI" id="CHEBI:15378"/>
        <dbReference type="ChEBI" id="CHEBI:30013"/>
        <dbReference type="ChEBI" id="CHEBI:30616"/>
        <dbReference type="ChEBI" id="CHEBI:61977"/>
        <dbReference type="ChEBI" id="CHEBI:456216"/>
        <dbReference type="EC" id="2.7.11.1"/>
    </reaction>
</comment>
<evidence type="ECO:0000256" key="3">
    <source>
        <dbReference type="ARBA" id="ARBA00022475"/>
    </source>
</evidence>
<evidence type="ECO:0000256" key="9">
    <source>
        <dbReference type="ARBA" id="ARBA00022840"/>
    </source>
</evidence>